<keyword evidence="2" id="KW-0614">Plasmid</keyword>
<sequence length="229" mass="25012">MDAMALTCRTYRFALSFVLAMALGASVDARDASNPLETLLIAFAQGKRDKDIAALSNIEWQGFAYPEDSEKDLSVTYHLRGRLRLNGFGEVDLPVGIGANATHKKGNEGDASIDVIFHSAKGVHAIELQKFYPSGNYQEILQRQLSVGTVTTLADNCKTDGYGDLPDDEHTAFFRIDLPAAPTPVFVRAGRNEDGGKNSPGETFFSFSLFTPGSDMTKRSCVNRVEPLR</sequence>
<keyword evidence="3" id="KW-1185">Reference proteome</keyword>
<proteinExistence type="predicted"/>
<evidence type="ECO:0000313" key="2">
    <source>
        <dbReference type="EMBL" id="BDV36140.1"/>
    </source>
</evidence>
<feature type="chain" id="PRO_5046726209" evidence="1">
    <location>
        <begin position="30"/>
        <end position="229"/>
    </location>
</feature>
<reference evidence="2 3" key="1">
    <citation type="journal article" date="2023" name="Int. J. Syst. Evol. Microbiol.">
        <title>Methylocystis iwaonis sp. nov., a type II methane-oxidizing bacterium from surface soil of a rice paddy field in Japan, and emended description of the genus Methylocystis (ex Whittenbury et al. 1970) Bowman et al. 1993.</title>
        <authorList>
            <person name="Kaise H."/>
            <person name="Sawadogo J.B."/>
            <person name="Alam M.S."/>
            <person name="Ueno C."/>
            <person name="Dianou D."/>
            <person name="Shinjo R."/>
            <person name="Asakawa S."/>
        </authorList>
    </citation>
    <scope>NUCLEOTIDE SEQUENCE [LARGE SCALE GENOMIC DNA]</scope>
    <source>
        <strain evidence="2 3">SS37A-Re</strain>
    </source>
</reference>
<geneLocation type="plasmid" evidence="2 3">
    <name>pSS37A-Re-1</name>
</geneLocation>
<protein>
    <submittedName>
        <fullName evidence="2">Uncharacterized protein</fullName>
    </submittedName>
</protein>
<gene>
    <name evidence="2" type="ORF">SS37A_36700</name>
</gene>
<feature type="signal peptide" evidence="1">
    <location>
        <begin position="1"/>
        <end position="29"/>
    </location>
</feature>
<dbReference type="Proteomes" id="UP001317629">
    <property type="component" value="Plasmid pSS37A-Re-1"/>
</dbReference>
<evidence type="ECO:0000313" key="3">
    <source>
        <dbReference type="Proteomes" id="UP001317629"/>
    </source>
</evidence>
<name>A0ABN6VP22_9HYPH</name>
<keyword evidence="1" id="KW-0732">Signal</keyword>
<dbReference type="EMBL" id="AP027143">
    <property type="protein sequence ID" value="BDV36140.1"/>
    <property type="molecule type" value="Genomic_DNA"/>
</dbReference>
<accession>A0ABN6VP22</accession>
<evidence type="ECO:0000256" key="1">
    <source>
        <dbReference type="SAM" id="SignalP"/>
    </source>
</evidence>
<organism evidence="2 3">
    <name type="scientific">Methylocystis iwaonis</name>
    <dbReference type="NCBI Taxonomy" id="2885079"/>
    <lineage>
        <taxon>Bacteria</taxon>
        <taxon>Pseudomonadati</taxon>
        <taxon>Pseudomonadota</taxon>
        <taxon>Alphaproteobacteria</taxon>
        <taxon>Hyphomicrobiales</taxon>
        <taxon>Methylocystaceae</taxon>
        <taxon>Methylocystis</taxon>
    </lineage>
</organism>